<dbReference type="PANTHER" id="PTHR24305">
    <property type="entry name" value="CYTOCHROME P450"/>
    <property type="match status" value="1"/>
</dbReference>
<dbReference type="InterPro" id="IPR036396">
    <property type="entry name" value="Cyt_P450_sf"/>
</dbReference>
<evidence type="ECO:0000256" key="1">
    <source>
        <dbReference type="ARBA" id="ARBA00001971"/>
    </source>
</evidence>
<accession>A0A5C3N9H7</accession>
<dbReference type="PANTHER" id="PTHR24305:SF166">
    <property type="entry name" value="CYTOCHROME P450 12A4, MITOCHONDRIAL-RELATED"/>
    <property type="match status" value="1"/>
</dbReference>
<reference evidence="10 11" key="1">
    <citation type="journal article" date="2019" name="Nat. Ecol. Evol.">
        <title>Megaphylogeny resolves global patterns of mushroom evolution.</title>
        <authorList>
            <person name="Varga T."/>
            <person name="Krizsan K."/>
            <person name="Foldi C."/>
            <person name="Dima B."/>
            <person name="Sanchez-Garcia M."/>
            <person name="Sanchez-Ramirez S."/>
            <person name="Szollosi G.J."/>
            <person name="Szarkandi J.G."/>
            <person name="Papp V."/>
            <person name="Albert L."/>
            <person name="Andreopoulos W."/>
            <person name="Angelini C."/>
            <person name="Antonin V."/>
            <person name="Barry K.W."/>
            <person name="Bougher N.L."/>
            <person name="Buchanan P."/>
            <person name="Buyck B."/>
            <person name="Bense V."/>
            <person name="Catcheside P."/>
            <person name="Chovatia M."/>
            <person name="Cooper J."/>
            <person name="Damon W."/>
            <person name="Desjardin D."/>
            <person name="Finy P."/>
            <person name="Geml J."/>
            <person name="Haridas S."/>
            <person name="Hughes K."/>
            <person name="Justo A."/>
            <person name="Karasinski D."/>
            <person name="Kautmanova I."/>
            <person name="Kiss B."/>
            <person name="Kocsube S."/>
            <person name="Kotiranta H."/>
            <person name="LaButti K.M."/>
            <person name="Lechner B.E."/>
            <person name="Liimatainen K."/>
            <person name="Lipzen A."/>
            <person name="Lukacs Z."/>
            <person name="Mihaltcheva S."/>
            <person name="Morgado L.N."/>
            <person name="Niskanen T."/>
            <person name="Noordeloos M.E."/>
            <person name="Ohm R.A."/>
            <person name="Ortiz-Santana B."/>
            <person name="Ovrebo C."/>
            <person name="Racz N."/>
            <person name="Riley R."/>
            <person name="Savchenko A."/>
            <person name="Shiryaev A."/>
            <person name="Soop K."/>
            <person name="Spirin V."/>
            <person name="Szebenyi C."/>
            <person name="Tomsovsky M."/>
            <person name="Tulloss R.E."/>
            <person name="Uehling J."/>
            <person name="Grigoriev I.V."/>
            <person name="Vagvolgyi C."/>
            <person name="Papp T."/>
            <person name="Martin F.M."/>
            <person name="Miettinen O."/>
            <person name="Hibbett D.S."/>
            <person name="Nagy L.G."/>
        </authorList>
    </citation>
    <scope>NUCLEOTIDE SEQUENCE [LARGE SCALE GENOMIC DNA]</scope>
    <source>
        <strain evidence="10 11">OMC1185</strain>
    </source>
</reference>
<dbReference type="EMBL" id="ML213506">
    <property type="protein sequence ID" value="TFK53892.1"/>
    <property type="molecule type" value="Genomic_DNA"/>
</dbReference>
<comment type="cofactor">
    <cofactor evidence="1 9">
        <name>heme</name>
        <dbReference type="ChEBI" id="CHEBI:30413"/>
    </cofactor>
</comment>
<evidence type="ECO:0000256" key="6">
    <source>
        <dbReference type="ARBA" id="ARBA00023002"/>
    </source>
</evidence>
<dbReference type="CDD" id="cd11069">
    <property type="entry name" value="CYP_FUM15-like"/>
    <property type="match status" value="1"/>
</dbReference>
<dbReference type="STRING" id="5364.A0A5C3N9H7"/>
<keyword evidence="7 9" id="KW-0408">Iron</keyword>
<dbReference type="Pfam" id="PF00067">
    <property type="entry name" value="p450"/>
    <property type="match status" value="1"/>
</dbReference>
<evidence type="ECO:0000256" key="9">
    <source>
        <dbReference type="PIRSR" id="PIRSR602401-1"/>
    </source>
</evidence>
<gene>
    <name evidence="10" type="ORF">OE88DRAFT_1732643</name>
</gene>
<evidence type="ECO:0000256" key="4">
    <source>
        <dbReference type="ARBA" id="ARBA00022617"/>
    </source>
</evidence>
<organism evidence="10 11">
    <name type="scientific">Heliocybe sulcata</name>
    <dbReference type="NCBI Taxonomy" id="5364"/>
    <lineage>
        <taxon>Eukaryota</taxon>
        <taxon>Fungi</taxon>
        <taxon>Dikarya</taxon>
        <taxon>Basidiomycota</taxon>
        <taxon>Agaricomycotina</taxon>
        <taxon>Agaricomycetes</taxon>
        <taxon>Gloeophyllales</taxon>
        <taxon>Gloeophyllaceae</taxon>
        <taxon>Heliocybe</taxon>
    </lineage>
</organism>
<dbReference type="InterPro" id="IPR050121">
    <property type="entry name" value="Cytochrome_P450_monoxygenase"/>
</dbReference>
<dbReference type="Gene3D" id="1.10.630.10">
    <property type="entry name" value="Cytochrome P450"/>
    <property type="match status" value="1"/>
</dbReference>
<proteinExistence type="inferred from homology"/>
<keyword evidence="6" id="KW-0560">Oxidoreductase</keyword>
<comment type="similarity">
    <text evidence="3">Belongs to the cytochrome P450 family.</text>
</comment>
<dbReference type="InterPro" id="IPR001128">
    <property type="entry name" value="Cyt_P450"/>
</dbReference>
<dbReference type="PRINTS" id="PR00385">
    <property type="entry name" value="P450"/>
</dbReference>
<dbReference type="GO" id="GO:0020037">
    <property type="term" value="F:heme binding"/>
    <property type="evidence" value="ECO:0007669"/>
    <property type="project" value="InterPro"/>
</dbReference>
<dbReference type="GO" id="GO:0016705">
    <property type="term" value="F:oxidoreductase activity, acting on paired donors, with incorporation or reduction of molecular oxygen"/>
    <property type="evidence" value="ECO:0007669"/>
    <property type="project" value="InterPro"/>
</dbReference>
<dbReference type="SUPFAM" id="SSF48264">
    <property type="entry name" value="Cytochrome P450"/>
    <property type="match status" value="1"/>
</dbReference>
<dbReference type="Proteomes" id="UP000305948">
    <property type="component" value="Unassembled WGS sequence"/>
</dbReference>
<keyword evidence="4 9" id="KW-0349">Heme</keyword>
<evidence type="ECO:0000313" key="11">
    <source>
        <dbReference type="Proteomes" id="UP000305948"/>
    </source>
</evidence>
<protein>
    <submittedName>
        <fullName evidence="10">Cytochrome P450</fullName>
    </submittedName>
</protein>
<sequence>MALAFLLLGLGLFIIYKVIKCYALPPLILAGPPSASMITGNLGQIFSAGGMKYHGRFLEEYGRIFQIHGLLGDVQIFTSDCAAISAILNNAETFTHTEEYENIAHLILGPGLIGAKGPQHKRLRKMLNPIFSTSNIRELTGSFRGIANKLRDRLAGQLENDSPTKINVLDWLSRAALDLIGVGGAGYDFHAIDEEESNYTKAAKDLLPTLTSISAITLLIPYLPPSLSFRRRLLHWLPWPALRKFLDIIDTMDMTAWEVYEVKRRQVLGKEVVDQKEGGGKDVMSLAIAANERASPDTALAHEELVAQMSDLIFAGQDTTSGALCRTLQVLSTRPELQRRLRTEIIEAKQAKGLADLDYETLNSVPLLSAVCQEVLRLYPPVTWFDRTAQADTFLPLTSSLATPSGKHITSVPISKGTTVIMSVFGVNRDKSIWGEDADEFRPERWVEKERDEKRARVPSVWSSLLTFGAGPMACIGVRYAILELKVVLSTLLESFEFAATGDKIEWTLSFTMSPHVKGQDTPGLPLLVRRIETGKLEDQVIY</sequence>
<evidence type="ECO:0000256" key="8">
    <source>
        <dbReference type="ARBA" id="ARBA00023033"/>
    </source>
</evidence>
<keyword evidence="8" id="KW-0503">Monooxygenase</keyword>
<dbReference type="AlphaFoldDB" id="A0A5C3N9H7"/>
<dbReference type="GO" id="GO:0005506">
    <property type="term" value="F:iron ion binding"/>
    <property type="evidence" value="ECO:0007669"/>
    <property type="project" value="InterPro"/>
</dbReference>
<evidence type="ECO:0000256" key="2">
    <source>
        <dbReference type="ARBA" id="ARBA00005179"/>
    </source>
</evidence>
<dbReference type="InterPro" id="IPR002401">
    <property type="entry name" value="Cyt_P450_E_grp-I"/>
</dbReference>
<comment type="pathway">
    <text evidence="2">Secondary metabolite biosynthesis.</text>
</comment>
<keyword evidence="5 9" id="KW-0479">Metal-binding</keyword>
<feature type="binding site" description="axial binding residue" evidence="9">
    <location>
        <position position="475"/>
    </location>
    <ligand>
        <name>heme</name>
        <dbReference type="ChEBI" id="CHEBI:30413"/>
    </ligand>
    <ligandPart>
        <name>Fe</name>
        <dbReference type="ChEBI" id="CHEBI:18248"/>
    </ligandPart>
</feature>
<name>A0A5C3N9H7_9AGAM</name>
<keyword evidence="11" id="KW-1185">Reference proteome</keyword>
<dbReference type="GO" id="GO:0004497">
    <property type="term" value="F:monooxygenase activity"/>
    <property type="evidence" value="ECO:0007669"/>
    <property type="project" value="UniProtKB-KW"/>
</dbReference>
<evidence type="ECO:0000313" key="10">
    <source>
        <dbReference type="EMBL" id="TFK53892.1"/>
    </source>
</evidence>
<evidence type="ECO:0000256" key="5">
    <source>
        <dbReference type="ARBA" id="ARBA00022723"/>
    </source>
</evidence>
<dbReference type="OrthoDB" id="1470350at2759"/>
<dbReference type="PRINTS" id="PR00463">
    <property type="entry name" value="EP450I"/>
</dbReference>
<evidence type="ECO:0000256" key="3">
    <source>
        <dbReference type="ARBA" id="ARBA00010617"/>
    </source>
</evidence>
<evidence type="ECO:0000256" key="7">
    <source>
        <dbReference type="ARBA" id="ARBA00023004"/>
    </source>
</evidence>